<accession>A0A183A1V4</accession>
<protein>
    <submittedName>
        <fullName evidence="1">Ig-like domain-containing protein</fullName>
    </submittedName>
</protein>
<evidence type="ECO:0000313" key="1">
    <source>
        <dbReference type="WBParaSite" id="ECPE_0000093901-mRNA-1"/>
    </source>
</evidence>
<sequence length="194" mass="21016">LAPVRFRQDQSSLSVLFTVRGILPDSFVLHWSSVPLSSPTTVDPLSGEENSLLDLGAPNETLLLLFNFSSRGSGGCTMDWGVVLRCPSARVKDADLGHENIRITSLDQDATIKSRTSEESFDSTLTIQPPHSIPPRVISTAFSPINAVVVLEKPPCAATECSATNIQRKFDACWWTSVATGRTLIAGMQVSFPK</sequence>
<organism evidence="1">
    <name type="scientific">Echinostoma caproni</name>
    <dbReference type="NCBI Taxonomy" id="27848"/>
    <lineage>
        <taxon>Eukaryota</taxon>
        <taxon>Metazoa</taxon>
        <taxon>Spiralia</taxon>
        <taxon>Lophotrochozoa</taxon>
        <taxon>Platyhelminthes</taxon>
        <taxon>Trematoda</taxon>
        <taxon>Digenea</taxon>
        <taxon>Plagiorchiida</taxon>
        <taxon>Echinostomata</taxon>
        <taxon>Echinostomatoidea</taxon>
        <taxon>Echinostomatidae</taxon>
        <taxon>Echinostoma</taxon>
    </lineage>
</organism>
<reference evidence="1" key="1">
    <citation type="submission" date="2016-06" db="UniProtKB">
        <authorList>
            <consortium name="WormBaseParasite"/>
        </authorList>
    </citation>
    <scope>IDENTIFICATION</scope>
</reference>
<dbReference type="AlphaFoldDB" id="A0A183A1V4"/>
<name>A0A183A1V4_9TREM</name>
<proteinExistence type="predicted"/>
<dbReference type="WBParaSite" id="ECPE_0000093901-mRNA-1">
    <property type="protein sequence ID" value="ECPE_0000093901-mRNA-1"/>
    <property type="gene ID" value="ECPE_0000093901"/>
</dbReference>